<evidence type="ECO:0000256" key="1">
    <source>
        <dbReference type="SAM" id="MobiDB-lite"/>
    </source>
</evidence>
<protein>
    <submittedName>
        <fullName evidence="2">Uncharacterized protein</fullName>
    </submittedName>
</protein>
<dbReference type="EMBL" id="SLZR01000007">
    <property type="protein sequence ID" value="TCS41007.1"/>
    <property type="molecule type" value="Genomic_DNA"/>
</dbReference>
<evidence type="ECO:0000313" key="2">
    <source>
        <dbReference type="EMBL" id="TCS41007.1"/>
    </source>
</evidence>
<dbReference type="Proteomes" id="UP000295793">
    <property type="component" value="Unassembled WGS sequence"/>
</dbReference>
<feature type="region of interest" description="Disordered" evidence="1">
    <location>
        <begin position="1"/>
        <end position="21"/>
    </location>
</feature>
<dbReference type="AlphaFoldDB" id="A0A4R3I777"/>
<sequence length="36" mass="4221">MKNIKKMAKKQKNENKPENKPIIMQPITWSVIGIIK</sequence>
<gene>
    <name evidence="2" type="ORF">BCF53_10720</name>
</gene>
<keyword evidence="3" id="KW-1185">Reference proteome</keyword>
<proteinExistence type="predicted"/>
<evidence type="ECO:0000313" key="3">
    <source>
        <dbReference type="Proteomes" id="UP000295793"/>
    </source>
</evidence>
<accession>A0A4R3I777</accession>
<comment type="caution">
    <text evidence="2">The sequence shown here is derived from an EMBL/GenBank/DDBJ whole genome shotgun (WGS) entry which is preliminary data.</text>
</comment>
<name>A0A4R3I777_9GAMM</name>
<feature type="compositionally biased region" description="Basic residues" evidence="1">
    <location>
        <begin position="1"/>
        <end position="10"/>
    </location>
</feature>
<reference evidence="2 3" key="1">
    <citation type="submission" date="2019-03" db="EMBL/GenBank/DDBJ databases">
        <title>Genomic Encyclopedia of Archaeal and Bacterial Type Strains, Phase II (KMG-II): from individual species to whole genera.</title>
        <authorList>
            <person name="Goeker M."/>
        </authorList>
    </citation>
    <scope>NUCLEOTIDE SEQUENCE [LARGE SCALE GENOMIC DNA]</scope>
    <source>
        <strain evidence="2 3">DSM 15388</strain>
    </source>
</reference>
<organism evidence="2 3">
    <name type="scientific">Reinekea marinisedimentorum</name>
    <dbReference type="NCBI Taxonomy" id="230495"/>
    <lineage>
        <taxon>Bacteria</taxon>
        <taxon>Pseudomonadati</taxon>
        <taxon>Pseudomonadota</taxon>
        <taxon>Gammaproteobacteria</taxon>
        <taxon>Oceanospirillales</taxon>
        <taxon>Saccharospirillaceae</taxon>
        <taxon>Reinekea</taxon>
    </lineage>
</organism>